<name>A0ABR6E0M9_9MICC</name>
<sequence length="255" mass="28470">MSSPIDLNLAFQARQRTLSAELGIPLEFTDHPTSIGNASEANWTRMLRTYLPGRYEVGPVHALDITGGQSHQIDIAIYDRQYAPIWFESPAGERIVPVESIYAVFEVKQKINASNLRYAARKAASVRQLTRTSEKIVDIHGTHEGPRPEQRPILSGILALKSEWTTGMRGETGKKHIQDHTGDARLDMGLALLDSAFDNTTPPYNKEMLEAGLHFSPESTQLLWFCLRLFRRLQAIGTAPAVDLSLYEEALLKSS</sequence>
<evidence type="ECO:0000313" key="3">
    <source>
        <dbReference type="Proteomes" id="UP000582085"/>
    </source>
</evidence>
<gene>
    <name evidence="2" type="ORF">FHR79_002256</name>
</gene>
<evidence type="ECO:0000259" key="1">
    <source>
        <dbReference type="Pfam" id="PF20247"/>
    </source>
</evidence>
<proteinExistence type="predicted"/>
<dbReference type="InterPro" id="IPR046537">
    <property type="entry name" value="DUF6602"/>
</dbReference>
<evidence type="ECO:0000313" key="2">
    <source>
        <dbReference type="EMBL" id="MBA9082120.1"/>
    </source>
</evidence>
<dbReference type="RefSeq" id="WP_127435240.1">
    <property type="nucleotide sequence ID" value="NZ_JACJIO010000026.1"/>
</dbReference>
<dbReference type="EMBL" id="JACJIO010000026">
    <property type="protein sequence ID" value="MBA9082120.1"/>
    <property type="molecule type" value="Genomic_DNA"/>
</dbReference>
<comment type="caution">
    <text evidence="2">The sequence shown here is derived from an EMBL/GenBank/DDBJ whole genome shotgun (WGS) entry which is preliminary data.</text>
</comment>
<dbReference type="Proteomes" id="UP000582085">
    <property type="component" value="Unassembled WGS sequence"/>
</dbReference>
<dbReference type="CDD" id="cd21411">
    <property type="entry name" value="NucC"/>
    <property type="match status" value="1"/>
</dbReference>
<organism evidence="2 3">
    <name type="scientific">Micrococcus aloeverae</name>
    <dbReference type="NCBI Taxonomy" id="1391911"/>
    <lineage>
        <taxon>Bacteria</taxon>
        <taxon>Bacillati</taxon>
        <taxon>Actinomycetota</taxon>
        <taxon>Actinomycetes</taxon>
        <taxon>Micrococcales</taxon>
        <taxon>Micrococcaceae</taxon>
        <taxon>Micrococcus</taxon>
    </lineage>
</organism>
<reference evidence="2 3" key="1">
    <citation type="submission" date="2020-08" db="EMBL/GenBank/DDBJ databases">
        <title>The Agave Microbiome: Exploring the role of microbial communities in plant adaptations to desert environments.</title>
        <authorList>
            <person name="Partida-Martinez L.P."/>
        </authorList>
    </citation>
    <scope>NUCLEOTIDE SEQUENCE [LARGE SCALE GENOMIC DNA]</scope>
    <source>
        <strain evidence="2 3">RAT4</strain>
    </source>
</reference>
<accession>A0ABR6E0M9</accession>
<protein>
    <recommendedName>
        <fullName evidence="1">DUF6602 domain-containing protein</fullName>
    </recommendedName>
</protein>
<dbReference type="Pfam" id="PF20247">
    <property type="entry name" value="DUF6602"/>
    <property type="match status" value="1"/>
</dbReference>
<keyword evidence="3" id="KW-1185">Reference proteome</keyword>
<feature type="domain" description="DUF6602" evidence="1">
    <location>
        <begin position="29"/>
        <end position="129"/>
    </location>
</feature>